<name>A0A064CNU2_9MYCO</name>
<comment type="caution">
    <text evidence="3">The sequence shown here is derived from an EMBL/GenBank/DDBJ whole genome shotgun (WGS) entry which is preliminary data.</text>
</comment>
<sequence length="172" mass="18123">MAVLGWAVGKGSTALDDWFQLANGSGLGRLLFFTDQRTMAVLVVGVLALAVYRRRWPLVAAVAVSPVAAIWLSRFFKGVFGRQKGGGVAYPSGHTTLMVVVLGMVLLVVGARLYVVAVAVVWALLGILGQAVTYHYFTDAVGGLLLGSAIACVAAALVDGTGRSPRRHPRFP</sequence>
<keyword evidence="1" id="KW-0812">Transmembrane</keyword>
<gene>
    <name evidence="3" type="ORF">Y900_016460</name>
</gene>
<evidence type="ECO:0000313" key="3">
    <source>
        <dbReference type="EMBL" id="KDF00493.1"/>
    </source>
</evidence>
<feature type="transmembrane region" description="Helical" evidence="1">
    <location>
        <begin position="88"/>
        <end position="108"/>
    </location>
</feature>
<feature type="transmembrane region" description="Helical" evidence="1">
    <location>
        <begin position="30"/>
        <end position="51"/>
    </location>
</feature>
<reference evidence="3" key="1">
    <citation type="submission" date="2014-05" db="EMBL/GenBank/DDBJ databases">
        <title>Genome sequence of Mycobacterium aromaticivorans strain JS19b1T (= DSM 45407T).</title>
        <authorList>
            <person name="Kwak Y."/>
            <person name="Park G.-S."/>
            <person name="Li Q.X."/>
            <person name="Lee S.-E."/>
            <person name="Shin J.-H."/>
        </authorList>
    </citation>
    <scope>NUCLEOTIDE SEQUENCE [LARGE SCALE GENOMIC DNA]</scope>
    <source>
        <strain evidence="3">JS19b1</strain>
    </source>
</reference>
<keyword evidence="1" id="KW-1133">Transmembrane helix</keyword>
<dbReference type="Pfam" id="PF01569">
    <property type="entry name" value="PAP2"/>
    <property type="match status" value="1"/>
</dbReference>
<dbReference type="SUPFAM" id="SSF48317">
    <property type="entry name" value="Acid phosphatase/Vanadium-dependent haloperoxidase"/>
    <property type="match status" value="1"/>
</dbReference>
<keyword evidence="1" id="KW-0472">Membrane</keyword>
<feature type="domain" description="Phosphatidic acid phosphatase type 2/haloperoxidase" evidence="2">
    <location>
        <begin position="88"/>
        <end position="158"/>
    </location>
</feature>
<organism evidence="3 4">
    <name type="scientific">Mycolicibacterium aromaticivorans JS19b1 = JCM 16368</name>
    <dbReference type="NCBI Taxonomy" id="1440774"/>
    <lineage>
        <taxon>Bacteria</taxon>
        <taxon>Bacillati</taxon>
        <taxon>Actinomycetota</taxon>
        <taxon>Actinomycetes</taxon>
        <taxon>Mycobacteriales</taxon>
        <taxon>Mycobacteriaceae</taxon>
        <taxon>Mycolicibacterium</taxon>
    </lineage>
</organism>
<evidence type="ECO:0000256" key="1">
    <source>
        <dbReference type="SAM" id="Phobius"/>
    </source>
</evidence>
<dbReference type="eggNOG" id="ENOG5031MT2">
    <property type="taxonomic scope" value="Bacteria"/>
</dbReference>
<dbReference type="Proteomes" id="UP000022835">
    <property type="component" value="Unassembled WGS sequence"/>
</dbReference>
<keyword evidence="4" id="KW-1185">Reference proteome</keyword>
<accession>A0A064CNU2</accession>
<feature type="transmembrane region" description="Helical" evidence="1">
    <location>
        <begin position="113"/>
        <end position="134"/>
    </location>
</feature>
<dbReference type="AlphaFoldDB" id="A0A064CNU2"/>
<feature type="transmembrane region" description="Helical" evidence="1">
    <location>
        <begin position="140"/>
        <end position="158"/>
    </location>
</feature>
<proteinExistence type="predicted"/>
<dbReference type="OrthoDB" id="4764155at2"/>
<dbReference type="InterPro" id="IPR000326">
    <property type="entry name" value="PAP2/HPO"/>
</dbReference>
<dbReference type="EMBL" id="JALN02000001">
    <property type="protein sequence ID" value="KDF00493.1"/>
    <property type="molecule type" value="Genomic_DNA"/>
</dbReference>
<dbReference type="RefSeq" id="WP_051660093.1">
    <property type="nucleotide sequence ID" value="NZ_JALN02000001.1"/>
</dbReference>
<dbReference type="STRING" id="1440774.Y900_016460"/>
<dbReference type="Gene3D" id="1.20.144.10">
    <property type="entry name" value="Phosphatidic acid phosphatase type 2/haloperoxidase"/>
    <property type="match status" value="1"/>
</dbReference>
<dbReference type="InterPro" id="IPR036938">
    <property type="entry name" value="PAP2/HPO_sf"/>
</dbReference>
<evidence type="ECO:0000259" key="2">
    <source>
        <dbReference type="Pfam" id="PF01569"/>
    </source>
</evidence>
<evidence type="ECO:0000313" key="4">
    <source>
        <dbReference type="Proteomes" id="UP000022835"/>
    </source>
</evidence>
<feature type="transmembrane region" description="Helical" evidence="1">
    <location>
        <begin position="58"/>
        <end position="76"/>
    </location>
</feature>
<protein>
    <submittedName>
        <fullName evidence="3">PA-phosphatase</fullName>
    </submittedName>
</protein>